<comment type="caution">
    <text evidence="2">The sequence shown here is derived from an EMBL/GenBank/DDBJ whole genome shotgun (WGS) entry which is preliminary data.</text>
</comment>
<dbReference type="Pfam" id="PF02810">
    <property type="entry name" value="SEC-C"/>
    <property type="match status" value="1"/>
</dbReference>
<dbReference type="GO" id="GO:0004177">
    <property type="term" value="F:aminopeptidase activity"/>
    <property type="evidence" value="ECO:0007669"/>
    <property type="project" value="TreeGrafter"/>
</dbReference>
<dbReference type="InterPro" id="IPR010384">
    <property type="entry name" value="MtfA_fam"/>
</dbReference>
<dbReference type="GO" id="GO:0008237">
    <property type="term" value="F:metallopeptidase activity"/>
    <property type="evidence" value="ECO:0007669"/>
    <property type="project" value="InterPro"/>
</dbReference>
<dbReference type="EMBL" id="BQKE01000003">
    <property type="protein sequence ID" value="GJM63510.1"/>
    <property type="molecule type" value="Genomic_DNA"/>
</dbReference>
<organism evidence="2 3">
    <name type="scientific">Persicobacter diffluens</name>
    <dbReference type="NCBI Taxonomy" id="981"/>
    <lineage>
        <taxon>Bacteria</taxon>
        <taxon>Pseudomonadati</taxon>
        <taxon>Bacteroidota</taxon>
        <taxon>Cytophagia</taxon>
        <taxon>Cytophagales</taxon>
        <taxon>Persicobacteraceae</taxon>
        <taxon>Persicobacter</taxon>
    </lineage>
</organism>
<evidence type="ECO:0008006" key="4">
    <source>
        <dbReference type="Google" id="ProtNLM"/>
    </source>
</evidence>
<dbReference type="SUPFAM" id="SSF103642">
    <property type="entry name" value="Sec-C motif"/>
    <property type="match status" value="1"/>
</dbReference>
<dbReference type="PANTHER" id="PTHR30164">
    <property type="entry name" value="MTFA PEPTIDASE"/>
    <property type="match status" value="1"/>
</dbReference>
<protein>
    <recommendedName>
        <fullName evidence="4">Peptidase</fullName>
    </recommendedName>
</protein>
<dbReference type="InterPro" id="IPR004027">
    <property type="entry name" value="SEC_C_motif"/>
</dbReference>
<dbReference type="CDD" id="cd20169">
    <property type="entry name" value="Peptidase_M90_mtfA"/>
    <property type="match status" value="1"/>
</dbReference>
<sequence>MGLFIFLGLAGVFIAVFFLNYYGKQWKSPEKGGFPPLWRKPLQEKVAFYNSLSEEEKEHFEYKVEEFLLNHKITGVGVEIDITDKLLVSASAVIPIFKFDDWRYDNLFEVLVYPDHFDENFNTEGDGRSILGMVGTGYMEGKMILSRKALHHGFSNEKDKKNTAIHEFVHLVDKMDGKVDGIPALLLEKQYALPWLDMISQKMEEIYAEKSDINPYGGTNQAEFFAVASEYFFENPKALQRKHPKLYDMMEEIFEHDMAEREQELKKTNLSRNAPCICGSGKKYKHCCG</sequence>
<keyword evidence="1" id="KW-1133">Transmembrane helix</keyword>
<dbReference type="GO" id="GO:0005829">
    <property type="term" value="C:cytosol"/>
    <property type="evidence" value="ECO:0007669"/>
    <property type="project" value="TreeGrafter"/>
</dbReference>
<accession>A0AAN4W2W3</accession>
<proteinExistence type="predicted"/>
<keyword evidence="1" id="KW-0812">Transmembrane</keyword>
<keyword evidence="1" id="KW-0472">Membrane</keyword>
<dbReference type="Gene3D" id="1.10.472.150">
    <property type="entry name" value="Glucose-regulated metallo-peptidase M90, N-terminal domain"/>
    <property type="match status" value="1"/>
</dbReference>
<feature type="transmembrane region" description="Helical" evidence="1">
    <location>
        <begin position="6"/>
        <end position="23"/>
    </location>
</feature>
<dbReference type="SUPFAM" id="SSF55486">
    <property type="entry name" value="Metalloproteases ('zincins'), catalytic domain"/>
    <property type="match status" value="1"/>
</dbReference>
<dbReference type="InterPro" id="IPR042252">
    <property type="entry name" value="MtfA_N"/>
</dbReference>
<keyword evidence="3" id="KW-1185">Reference proteome</keyword>
<evidence type="ECO:0000313" key="3">
    <source>
        <dbReference type="Proteomes" id="UP001310022"/>
    </source>
</evidence>
<gene>
    <name evidence="2" type="ORF">PEDI_40620</name>
</gene>
<dbReference type="Proteomes" id="UP001310022">
    <property type="component" value="Unassembled WGS sequence"/>
</dbReference>
<dbReference type="InterPro" id="IPR024079">
    <property type="entry name" value="MetalloPept_cat_dom_sf"/>
</dbReference>
<reference evidence="2 3" key="1">
    <citation type="submission" date="2021-12" db="EMBL/GenBank/DDBJ databases">
        <title>Genome sequencing of bacteria with rrn-lacking chromosome and rrn-plasmid.</title>
        <authorList>
            <person name="Anda M."/>
            <person name="Iwasaki W."/>
        </authorList>
    </citation>
    <scope>NUCLEOTIDE SEQUENCE [LARGE SCALE GENOMIC DNA]</scope>
    <source>
        <strain evidence="2 3">NBRC 15940</strain>
    </source>
</reference>
<name>A0AAN4W2W3_9BACT</name>
<dbReference type="RefSeq" id="WP_338238667.1">
    <property type="nucleotide sequence ID" value="NZ_BQKE01000003.1"/>
</dbReference>
<dbReference type="AlphaFoldDB" id="A0AAN4W2W3"/>
<dbReference type="Gene3D" id="3.40.390.10">
    <property type="entry name" value="Collagenase (Catalytic Domain)"/>
    <property type="match status" value="1"/>
</dbReference>
<dbReference type="Pfam" id="PF06167">
    <property type="entry name" value="Peptidase_M90"/>
    <property type="match status" value="1"/>
</dbReference>
<evidence type="ECO:0000313" key="2">
    <source>
        <dbReference type="EMBL" id="GJM63510.1"/>
    </source>
</evidence>
<evidence type="ECO:0000256" key="1">
    <source>
        <dbReference type="SAM" id="Phobius"/>
    </source>
</evidence>
<dbReference type="PANTHER" id="PTHR30164:SF2">
    <property type="entry name" value="PROTEIN MTFA"/>
    <property type="match status" value="1"/>
</dbReference>